<dbReference type="InterPro" id="IPR013766">
    <property type="entry name" value="Thioredoxin_domain"/>
</dbReference>
<proteinExistence type="predicted"/>
<dbReference type="InterPro" id="IPR050553">
    <property type="entry name" value="Thioredoxin_ResA/DsbE_sf"/>
</dbReference>
<reference evidence="4 5" key="1">
    <citation type="submission" date="2011-10" db="EMBL/GenBank/DDBJ databases">
        <title>The Genome Sequence of Lachnospiraceae bacterium ACC2.</title>
        <authorList>
            <consortium name="The Broad Institute Genome Sequencing Platform"/>
            <person name="Earl A."/>
            <person name="Ward D."/>
            <person name="Feldgarden M."/>
            <person name="Gevers D."/>
            <person name="Sizova M."/>
            <person name="Hazen A."/>
            <person name="Epstein S."/>
            <person name="Young S.K."/>
            <person name="Zeng Q."/>
            <person name="Gargeya S."/>
            <person name="Fitzgerald M."/>
            <person name="Haas B."/>
            <person name="Abouelleil A."/>
            <person name="Alvarado L."/>
            <person name="Arachchi H.M."/>
            <person name="Berlin A."/>
            <person name="Brown A."/>
            <person name="Chapman S.B."/>
            <person name="Chen Z."/>
            <person name="Dunbar C."/>
            <person name="Freedman E."/>
            <person name="Gearin G."/>
            <person name="Goldberg J."/>
            <person name="Griggs A."/>
            <person name="Gujja S."/>
            <person name="Heiman D."/>
            <person name="Howarth C."/>
            <person name="Larson L."/>
            <person name="Lui A."/>
            <person name="MacDonald P.J.P."/>
            <person name="Montmayeur A."/>
            <person name="Murphy C."/>
            <person name="Neiman D."/>
            <person name="Pearson M."/>
            <person name="Priest M."/>
            <person name="Roberts A."/>
            <person name="Saif S."/>
            <person name="Shea T."/>
            <person name="Shenoy N."/>
            <person name="Sisk P."/>
            <person name="Stolte C."/>
            <person name="Sykes S."/>
            <person name="Wortman J."/>
            <person name="Nusbaum C."/>
            <person name="Birren B."/>
        </authorList>
    </citation>
    <scope>NUCLEOTIDE SEQUENCE [LARGE SCALE GENOMIC DNA]</scope>
    <source>
        <strain evidence="4 5">ACC2</strain>
    </source>
</reference>
<dbReference type="SUPFAM" id="SSF52833">
    <property type="entry name" value="Thioredoxin-like"/>
    <property type="match status" value="1"/>
</dbReference>
<dbReference type="PANTHER" id="PTHR42852">
    <property type="entry name" value="THIOL:DISULFIDE INTERCHANGE PROTEIN DSBE"/>
    <property type="match status" value="1"/>
</dbReference>
<dbReference type="GeneID" id="86941607"/>
<dbReference type="GO" id="GO:0016491">
    <property type="term" value="F:oxidoreductase activity"/>
    <property type="evidence" value="ECO:0007669"/>
    <property type="project" value="InterPro"/>
</dbReference>
<accession>A0AA37DFS2</accession>
<sequence length="336" mass="35402">MKKTKLLTGIALALTMGSLVACGGKETKAAGTSKAETSAAVSASGSLDGTASTDLDTLLNLEIDNTEAAMALHQKLTEAETAILTENRALWEKVFLAADKGSTMIEDGSNYGDFLLKTIEDAKGQFSEEELKTLREGAEKIQKIEGKLTILEQKYPESGAKPDGGNSAVPAENGKPVSESSLGSFPAFEGKDLDGNAVKSSELFGGNTVTVVNFWFTSCRPCVEELSALDALNKQLAEKGGAVVGINSFTLDGDAAAIAEAKDVLAKKGASYRNLRFDANTDAGKFAMGIYSFPTSYVVDQKGNIVGEPIVGAITEKKQAERLNQLIEKALANSKK</sequence>
<feature type="region of interest" description="Disordered" evidence="1">
    <location>
        <begin position="155"/>
        <end position="181"/>
    </location>
</feature>
<protein>
    <recommendedName>
        <fullName evidence="3">Thioredoxin domain-containing protein</fullName>
    </recommendedName>
</protein>
<dbReference type="CDD" id="cd02966">
    <property type="entry name" value="TlpA_like_family"/>
    <property type="match status" value="1"/>
</dbReference>
<organism evidence="4 5">
    <name type="scientific">Stomatobaculum longum</name>
    <dbReference type="NCBI Taxonomy" id="796942"/>
    <lineage>
        <taxon>Bacteria</taxon>
        <taxon>Bacillati</taxon>
        <taxon>Bacillota</taxon>
        <taxon>Clostridia</taxon>
        <taxon>Lachnospirales</taxon>
        <taxon>Lachnospiraceae</taxon>
        <taxon>Stomatobaculum</taxon>
    </lineage>
</organism>
<evidence type="ECO:0000256" key="2">
    <source>
        <dbReference type="SAM" id="SignalP"/>
    </source>
</evidence>
<name>A0AA37DFS2_9FIRM</name>
<feature type="domain" description="Thioredoxin" evidence="3">
    <location>
        <begin position="179"/>
        <end position="328"/>
    </location>
</feature>
<dbReference type="PANTHER" id="PTHR42852:SF13">
    <property type="entry name" value="PROTEIN DIPZ"/>
    <property type="match status" value="1"/>
</dbReference>
<evidence type="ECO:0000256" key="1">
    <source>
        <dbReference type="SAM" id="MobiDB-lite"/>
    </source>
</evidence>
<evidence type="ECO:0000259" key="3">
    <source>
        <dbReference type="PROSITE" id="PS51352"/>
    </source>
</evidence>
<dbReference type="Proteomes" id="UP000018466">
    <property type="component" value="Unassembled WGS sequence"/>
</dbReference>
<evidence type="ECO:0000313" key="4">
    <source>
        <dbReference type="EMBL" id="EHO15979.1"/>
    </source>
</evidence>
<comment type="caution">
    <text evidence="4">The sequence shown here is derived from an EMBL/GenBank/DDBJ whole genome shotgun (WGS) entry which is preliminary data.</text>
</comment>
<keyword evidence="5" id="KW-1185">Reference proteome</keyword>
<dbReference type="InterPro" id="IPR036249">
    <property type="entry name" value="Thioredoxin-like_sf"/>
</dbReference>
<dbReference type="AlphaFoldDB" id="A0AA37DFS2"/>
<dbReference type="Gene3D" id="3.40.30.10">
    <property type="entry name" value="Glutaredoxin"/>
    <property type="match status" value="1"/>
</dbReference>
<feature type="chain" id="PRO_5041231687" description="Thioredoxin domain-containing protein" evidence="2">
    <location>
        <begin position="22"/>
        <end position="336"/>
    </location>
</feature>
<feature type="signal peptide" evidence="2">
    <location>
        <begin position="1"/>
        <end position="21"/>
    </location>
</feature>
<gene>
    <name evidence="4" type="ORF">HMPREF9623_01890</name>
</gene>
<dbReference type="EMBL" id="AGEL01000014">
    <property type="protein sequence ID" value="EHO15979.1"/>
    <property type="molecule type" value="Genomic_DNA"/>
</dbReference>
<keyword evidence="2" id="KW-0732">Signal</keyword>
<dbReference type="PROSITE" id="PS51352">
    <property type="entry name" value="THIOREDOXIN_2"/>
    <property type="match status" value="1"/>
</dbReference>
<dbReference type="PROSITE" id="PS51257">
    <property type="entry name" value="PROKAR_LIPOPROTEIN"/>
    <property type="match status" value="1"/>
</dbReference>
<dbReference type="RefSeq" id="WP_009533708.1">
    <property type="nucleotide sequence ID" value="NZ_JH590864.1"/>
</dbReference>
<dbReference type="Pfam" id="PF08534">
    <property type="entry name" value="Redoxin"/>
    <property type="match status" value="1"/>
</dbReference>
<dbReference type="InterPro" id="IPR013740">
    <property type="entry name" value="Redoxin"/>
</dbReference>
<evidence type="ECO:0000313" key="5">
    <source>
        <dbReference type="Proteomes" id="UP000018466"/>
    </source>
</evidence>